<feature type="region of interest" description="Disordered" evidence="2">
    <location>
        <begin position="104"/>
        <end position="139"/>
    </location>
</feature>
<feature type="non-terminal residue" evidence="4">
    <location>
        <position position="1"/>
    </location>
</feature>
<dbReference type="InterPro" id="IPR030392">
    <property type="entry name" value="S74_ICA"/>
</dbReference>
<name>A0A381XFT2_9ZZZZ</name>
<evidence type="ECO:0000256" key="2">
    <source>
        <dbReference type="SAM" id="MobiDB-lite"/>
    </source>
</evidence>
<protein>
    <recommendedName>
        <fullName evidence="3">Peptidase S74 domain-containing protein</fullName>
    </recommendedName>
</protein>
<keyword evidence="1" id="KW-0175">Coiled coil</keyword>
<dbReference type="EMBL" id="UINC01015025">
    <property type="protein sequence ID" value="SVA63605.1"/>
    <property type="molecule type" value="Genomic_DNA"/>
</dbReference>
<evidence type="ECO:0000259" key="3">
    <source>
        <dbReference type="PROSITE" id="PS51688"/>
    </source>
</evidence>
<feature type="coiled-coil region" evidence="1">
    <location>
        <begin position="74"/>
        <end position="101"/>
    </location>
</feature>
<feature type="compositionally biased region" description="Basic and acidic residues" evidence="2">
    <location>
        <begin position="108"/>
        <end position="122"/>
    </location>
</feature>
<reference evidence="4" key="1">
    <citation type="submission" date="2018-05" db="EMBL/GenBank/DDBJ databases">
        <authorList>
            <person name="Lanie J.A."/>
            <person name="Ng W.-L."/>
            <person name="Kazmierczak K.M."/>
            <person name="Andrzejewski T.M."/>
            <person name="Davidsen T.M."/>
            <person name="Wayne K.J."/>
            <person name="Tettelin H."/>
            <person name="Glass J.I."/>
            <person name="Rusch D."/>
            <person name="Podicherti R."/>
            <person name="Tsui H.-C.T."/>
            <person name="Winkler M.E."/>
        </authorList>
    </citation>
    <scope>NUCLEOTIDE SEQUENCE</scope>
</reference>
<sequence length="139" mass="16048">PKDYPQELKDKFYPDGKVRELSDDQRRPQLGFIAQEVKQVNDEMGLENNVVSVDEDGFHRMDYEKIVVPLVKAVQEQQSQIKTLQKKYDQMALENQELLRLVSAQQTEKNDDHEGQLIHSDDTDTETEAGTDPVITSMR</sequence>
<evidence type="ECO:0000313" key="4">
    <source>
        <dbReference type="EMBL" id="SVA63605.1"/>
    </source>
</evidence>
<dbReference type="AlphaFoldDB" id="A0A381XFT2"/>
<gene>
    <name evidence="4" type="ORF">METZ01_LOCUS116459</name>
</gene>
<dbReference type="PROSITE" id="PS51688">
    <property type="entry name" value="ICA"/>
    <property type="match status" value="1"/>
</dbReference>
<evidence type="ECO:0000256" key="1">
    <source>
        <dbReference type="SAM" id="Coils"/>
    </source>
</evidence>
<organism evidence="4">
    <name type="scientific">marine metagenome</name>
    <dbReference type="NCBI Taxonomy" id="408172"/>
    <lineage>
        <taxon>unclassified sequences</taxon>
        <taxon>metagenomes</taxon>
        <taxon>ecological metagenomes</taxon>
    </lineage>
</organism>
<feature type="domain" description="Peptidase S74" evidence="3">
    <location>
        <begin position="1"/>
        <end position="88"/>
    </location>
</feature>
<accession>A0A381XFT2</accession>
<proteinExistence type="predicted"/>